<feature type="domain" description="TonB-dependent transporter Oar-like beta-barrel" evidence="9">
    <location>
        <begin position="315"/>
        <end position="540"/>
    </location>
</feature>
<dbReference type="Gene3D" id="2.40.170.20">
    <property type="entry name" value="TonB-dependent receptor, beta-barrel domain"/>
    <property type="match status" value="1"/>
</dbReference>
<dbReference type="Gene3D" id="2.170.130.10">
    <property type="entry name" value="TonB-dependent receptor, plug domain"/>
    <property type="match status" value="1"/>
</dbReference>
<accession>A0ABQ5PZF8</accession>
<dbReference type="Proteomes" id="UP001165044">
    <property type="component" value="Unassembled WGS sequence"/>
</dbReference>
<dbReference type="Pfam" id="PF25183">
    <property type="entry name" value="OMP_b-brl_4"/>
    <property type="match status" value="2"/>
</dbReference>
<feature type="signal peptide" evidence="8">
    <location>
        <begin position="1"/>
        <end position="21"/>
    </location>
</feature>
<dbReference type="SUPFAM" id="SSF49464">
    <property type="entry name" value="Carboxypeptidase regulatory domain-like"/>
    <property type="match status" value="1"/>
</dbReference>
<keyword evidence="2 7" id="KW-0813">Transport</keyword>
<feature type="chain" id="PRO_5047401080" evidence="8">
    <location>
        <begin position="22"/>
        <end position="915"/>
    </location>
</feature>
<dbReference type="PANTHER" id="PTHR30069">
    <property type="entry name" value="TONB-DEPENDENT OUTER MEMBRANE RECEPTOR"/>
    <property type="match status" value="1"/>
</dbReference>
<dbReference type="PANTHER" id="PTHR30069:SF46">
    <property type="entry name" value="OAR PROTEIN"/>
    <property type="match status" value="1"/>
</dbReference>
<evidence type="ECO:0000256" key="1">
    <source>
        <dbReference type="ARBA" id="ARBA00004571"/>
    </source>
</evidence>
<dbReference type="EMBL" id="BSDC01000003">
    <property type="protein sequence ID" value="GLH67771.1"/>
    <property type="molecule type" value="Genomic_DNA"/>
</dbReference>
<keyword evidence="6 7" id="KW-0998">Cell outer membrane</keyword>
<comment type="similarity">
    <text evidence="7">Belongs to the TonB-dependent receptor family.</text>
</comment>
<evidence type="ECO:0000259" key="9">
    <source>
        <dbReference type="Pfam" id="PF25183"/>
    </source>
</evidence>
<dbReference type="SUPFAM" id="SSF56935">
    <property type="entry name" value="Porins"/>
    <property type="match status" value="1"/>
</dbReference>
<protein>
    <submittedName>
        <fullName evidence="10">Membrane protein</fullName>
    </submittedName>
</protein>
<keyword evidence="11" id="KW-1185">Reference proteome</keyword>
<evidence type="ECO:0000256" key="8">
    <source>
        <dbReference type="SAM" id="SignalP"/>
    </source>
</evidence>
<evidence type="ECO:0000256" key="2">
    <source>
        <dbReference type="ARBA" id="ARBA00022448"/>
    </source>
</evidence>
<evidence type="ECO:0000256" key="4">
    <source>
        <dbReference type="ARBA" id="ARBA00022692"/>
    </source>
</evidence>
<evidence type="ECO:0000256" key="5">
    <source>
        <dbReference type="ARBA" id="ARBA00023136"/>
    </source>
</evidence>
<dbReference type="InterPro" id="IPR057601">
    <property type="entry name" value="Oar-like_b-barrel"/>
</dbReference>
<evidence type="ECO:0000256" key="7">
    <source>
        <dbReference type="PROSITE-ProRule" id="PRU01360"/>
    </source>
</evidence>
<dbReference type="Gene3D" id="2.60.40.1120">
    <property type="entry name" value="Carboxypeptidase-like, regulatory domain"/>
    <property type="match status" value="1"/>
</dbReference>
<dbReference type="InterPro" id="IPR036942">
    <property type="entry name" value="Beta-barrel_TonB_sf"/>
</dbReference>
<comment type="subcellular location">
    <subcellularLocation>
        <location evidence="1 7">Cell outer membrane</location>
        <topology evidence="1 7">Multi-pass membrane protein</topology>
    </subcellularLocation>
</comment>
<keyword evidence="4 7" id="KW-0812">Transmembrane</keyword>
<reference evidence="10" key="1">
    <citation type="journal article" date="2023" name="Antonie Van Leeuwenhoek">
        <title>Mesoterricola silvestris gen. nov., sp. nov., Mesoterricola sediminis sp. nov., Geothrix oryzae sp. nov., Geothrix edaphica sp. nov., Geothrix rubra sp. nov., and Geothrix limicola sp. nov., six novel members of Acidobacteriota isolated from soils.</title>
        <authorList>
            <person name="Itoh H."/>
            <person name="Sugisawa Y."/>
            <person name="Mise K."/>
            <person name="Xu Z."/>
            <person name="Kuniyasu M."/>
            <person name="Ushijima N."/>
            <person name="Kawano K."/>
            <person name="Kobayashi E."/>
            <person name="Shiratori Y."/>
            <person name="Masuda Y."/>
            <person name="Senoo K."/>
        </authorList>
    </citation>
    <scope>NUCLEOTIDE SEQUENCE</scope>
    <source>
        <strain evidence="10">Red802</strain>
    </source>
</reference>
<dbReference type="PROSITE" id="PS52016">
    <property type="entry name" value="TONB_DEPENDENT_REC_3"/>
    <property type="match status" value="1"/>
</dbReference>
<proteinExistence type="inferred from homology"/>
<keyword evidence="8" id="KW-0732">Signal</keyword>
<evidence type="ECO:0000256" key="6">
    <source>
        <dbReference type="ARBA" id="ARBA00023237"/>
    </source>
</evidence>
<sequence length="915" mass="99498">MACRRMRYLTLLLAAGAILSAQTTGSLQGRVLDTKGRPVAGARVVLSGAGMQGGRTAVTDETGSYRFGLLPPGPCVITATKEGLNTAKSQLQIGLDRTSSVDLTMNPVATATVEVTDATTTMDMKATTSGANYTSDTLAKLNVSRDFANIALLAPGVSQDNAGFKVYGATGAENNFVVDGINATDVEFGTKGKKVPMEFIQEFQVKTGGYEAEYGKAMGGIINVITKSGGNDFTGDVFVYSEGAFLKTGNKHQNDGNLSKPLVLEDKTLELGFDVGGAVIKDRLWYFIAYDRRKEDQTYGIRIGPEAGQKAPQNSKRDLFAAKLTWRVTDSQSLIASIVGDPETITGAVKSPQGSVGTWDGENKVGGTDLSLRYEVTGERWFGQIQVSRHQQTSSILPGLGGSQTQLVDQAGGGAQSGGFGRWDDKKFTRDNIAGSLTGFLGAHEVKAGFDLQYDKADIHRSYTGGQLVTLLFNDGLGTATSKIYSHYWWTTAAGQLTPTFDAPSIVFASKPKHESQAFFIQDKWTVMPTLTVNLGVRTDQTDIKDQFGAKVISLKNEWAPRLGIIYDFRGKGQDKVYASFSRYFEQLPLDLVIRSFSVERNPTTYNYSPTSYAPDPAAEAAAGSTSSIVGSYVEPVDGNLKGSYTDEIILGAESTFRNLYVLGAKYIRRYLGRAIEDGLDVNSPLGDYFIMNPGVSSPAGVTYPKAVRDFTGVELTAQRKLADHYTWQFSYLWSQLKGNYEGAYQGIGGVDGTGQLDPNINSAFDLPEFITNSYGRLSGDRTHQVKANGSYEWDFGLTAGASITYQTGTPISRLGYHDGYGRYELFLVPRGTEGRTPDNTRLDVNVAYTMQLPNKQRLRFVAEITNLLDSQTATVIDQRYNFAQADVGQTNENYKSPFSFQAPRSVRLGVRYSF</sequence>
<evidence type="ECO:0000256" key="3">
    <source>
        <dbReference type="ARBA" id="ARBA00022452"/>
    </source>
</evidence>
<dbReference type="RefSeq" id="WP_285609151.1">
    <property type="nucleotide sequence ID" value="NZ_BSDC01000003.1"/>
</dbReference>
<name>A0ABQ5PZF8_9BACT</name>
<dbReference type="InterPro" id="IPR008969">
    <property type="entry name" value="CarboxyPept-like_regulatory"/>
</dbReference>
<comment type="caution">
    <text evidence="10">The sequence shown here is derived from an EMBL/GenBank/DDBJ whole genome shotgun (WGS) entry which is preliminary data.</text>
</comment>
<evidence type="ECO:0000313" key="10">
    <source>
        <dbReference type="EMBL" id="GLH67771.1"/>
    </source>
</evidence>
<feature type="domain" description="TonB-dependent transporter Oar-like beta-barrel" evidence="9">
    <location>
        <begin position="556"/>
        <end position="797"/>
    </location>
</feature>
<dbReference type="Pfam" id="PF13620">
    <property type="entry name" value="CarboxypepD_reg"/>
    <property type="match status" value="1"/>
</dbReference>
<evidence type="ECO:0000313" key="11">
    <source>
        <dbReference type="Proteomes" id="UP001165044"/>
    </source>
</evidence>
<keyword evidence="3 7" id="KW-1134">Transmembrane beta strand</keyword>
<dbReference type="InterPro" id="IPR037066">
    <property type="entry name" value="Plug_dom_sf"/>
</dbReference>
<keyword evidence="5 7" id="KW-0472">Membrane</keyword>
<dbReference type="InterPro" id="IPR039426">
    <property type="entry name" value="TonB-dep_rcpt-like"/>
</dbReference>
<organism evidence="10 11">
    <name type="scientific">Geothrix edaphica</name>
    <dbReference type="NCBI Taxonomy" id="2927976"/>
    <lineage>
        <taxon>Bacteria</taxon>
        <taxon>Pseudomonadati</taxon>
        <taxon>Acidobacteriota</taxon>
        <taxon>Holophagae</taxon>
        <taxon>Holophagales</taxon>
        <taxon>Holophagaceae</taxon>
        <taxon>Geothrix</taxon>
    </lineage>
</organism>
<gene>
    <name evidence="10" type="ORF">GETHED_21350</name>
</gene>